<dbReference type="InterPro" id="IPR003607">
    <property type="entry name" value="HD/PDEase_dom"/>
</dbReference>
<dbReference type="PATRIC" id="fig|330734.3.peg.3399"/>
<accession>A0A0H4IFS5</accession>
<organism evidence="2 3">
    <name type="scientific">Marinobacter psychrophilus</name>
    <dbReference type="NCBI Taxonomy" id="330734"/>
    <lineage>
        <taxon>Bacteria</taxon>
        <taxon>Pseudomonadati</taxon>
        <taxon>Pseudomonadota</taxon>
        <taxon>Gammaproteobacteria</taxon>
        <taxon>Pseudomonadales</taxon>
        <taxon>Marinobacteraceae</taxon>
        <taxon>Marinobacter</taxon>
    </lineage>
</organism>
<dbReference type="Pfam" id="PF01966">
    <property type="entry name" value="HD"/>
    <property type="match status" value="1"/>
</dbReference>
<dbReference type="AlphaFoldDB" id="A0A0H4IFS5"/>
<dbReference type="Gene3D" id="1.10.3210.10">
    <property type="entry name" value="Hypothetical protein af1432"/>
    <property type="match status" value="1"/>
</dbReference>
<proteinExistence type="predicted"/>
<evidence type="ECO:0000313" key="3">
    <source>
        <dbReference type="Proteomes" id="UP000036406"/>
    </source>
</evidence>
<keyword evidence="3" id="KW-1185">Reference proteome</keyword>
<protein>
    <recommendedName>
        <fullName evidence="1">HD domain-containing protein</fullName>
    </recommendedName>
</protein>
<dbReference type="Proteomes" id="UP000036406">
    <property type="component" value="Chromosome"/>
</dbReference>
<evidence type="ECO:0000313" key="2">
    <source>
        <dbReference type="EMBL" id="AKO53767.1"/>
    </source>
</evidence>
<dbReference type="SUPFAM" id="SSF109604">
    <property type="entry name" value="HD-domain/PDEase-like"/>
    <property type="match status" value="1"/>
</dbReference>
<name>A0A0H4IFS5_9GAMM</name>
<reference evidence="2 3" key="1">
    <citation type="submission" date="2015-05" db="EMBL/GenBank/DDBJ databases">
        <title>Complete genome of Marinobacter psychrophilus strain 20041T isolated from sea-ice of the Canadian Basin.</title>
        <authorList>
            <person name="Song L."/>
            <person name="Ren L."/>
            <person name="Yu Y."/>
            <person name="Wang X."/>
        </authorList>
    </citation>
    <scope>NUCLEOTIDE SEQUENCE [LARGE SCALE GENOMIC DNA]</scope>
    <source>
        <strain evidence="2 3">20041</strain>
    </source>
</reference>
<dbReference type="STRING" id="330734.ABA45_16145"/>
<evidence type="ECO:0000259" key="1">
    <source>
        <dbReference type="Pfam" id="PF01966"/>
    </source>
</evidence>
<dbReference type="RefSeq" id="WP_048387848.1">
    <property type="nucleotide sequence ID" value="NZ_CP011494.1"/>
</dbReference>
<sequence length="200" mass="22246">MNGPVLDNRLAPAAIYEELARLFEKFGDEQYGEAITQREHMLQSAHMAEERGESDAIVVAALLHDVGHFFSPQTEELVSDGRPEQNFCHEVLGARFLESCFGPEVIVPIQLHVAVKRYLCSVEEGYYESLSEASKHSLVLQGGPMTPAQVEKFSAGKHSDAAIGLRYCDDHGKQVGIDIPGLEYYRELIIKMVNKDLRAA</sequence>
<dbReference type="CDD" id="cd00077">
    <property type="entry name" value="HDc"/>
    <property type="match status" value="1"/>
</dbReference>
<gene>
    <name evidence="2" type="ORF">ABA45_16145</name>
</gene>
<dbReference type="KEGG" id="mpq:ABA45_16145"/>
<dbReference type="InterPro" id="IPR052567">
    <property type="entry name" value="OP_Dioxygenase"/>
</dbReference>
<dbReference type="EMBL" id="CP011494">
    <property type="protein sequence ID" value="AKO53767.1"/>
    <property type="molecule type" value="Genomic_DNA"/>
</dbReference>
<dbReference type="PANTHER" id="PTHR40202">
    <property type="match status" value="1"/>
</dbReference>
<dbReference type="InterPro" id="IPR006674">
    <property type="entry name" value="HD_domain"/>
</dbReference>
<dbReference type="PANTHER" id="PTHR40202:SF1">
    <property type="entry name" value="HD DOMAIN-CONTAINING PROTEIN"/>
    <property type="match status" value="1"/>
</dbReference>
<feature type="domain" description="HD" evidence="1">
    <location>
        <begin position="39"/>
        <end position="107"/>
    </location>
</feature>